<name>A0ABW5WPW4_9FLAO</name>
<feature type="region of interest" description="Disordered" evidence="1">
    <location>
        <begin position="199"/>
        <end position="220"/>
    </location>
</feature>
<feature type="compositionally biased region" description="Basic and acidic residues" evidence="1">
    <location>
        <begin position="199"/>
        <end position="214"/>
    </location>
</feature>
<feature type="chain" id="PRO_5047423664" description="DUF4412 domain-containing protein" evidence="2">
    <location>
        <begin position="19"/>
        <end position="220"/>
    </location>
</feature>
<evidence type="ECO:0000256" key="2">
    <source>
        <dbReference type="SAM" id="SignalP"/>
    </source>
</evidence>
<evidence type="ECO:0000313" key="3">
    <source>
        <dbReference type="EMBL" id="MFD2823195.1"/>
    </source>
</evidence>
<sequence>MKKILCILLLAFSFNTIAQEKLTEGVVTSKMTLSSTNPAAQSQFDMIGEILSTTYFKDNKTRSEVQSMMTGETTNIIDNDEKKMLVYMNNQAGKVYAESTFDSSEDDSKNVTITKGEETKTVMGYECTKYNVVVENEGTEVKMNIFATDKISAISQQTVTFGEEFKGFPMYMEIEMNQMGIDMTMTMEVTKIEPQTVSEDKFDMTPPEGYKKVESLQQGM</sequence>
<evidence type="ECO:0000256" key="1">
    <source>
        <dbReference type="SAM" id="MobiDB-lite"/>
    </source>
</evidence>
<dbReference type="EMBL" id="JBHUOV010000001">
    <property type="protein sequence ID" value="MFD2823195.1"/>
    <property type="molecule type" value="Genomic_DNA"/>
</dbReference>
<feature type="signal peptide" evidence="2">
    <location>
        <begin position="1"/>
        <end position="18"/>
    </location>
</feature>
<gene>
    <name evidence="3" type="ORF">ACFS5M_05905</name>
</gene>
<accession>A0ABW5WPW4</accession>
<comment type="caution">
    <text evidence="3">The sequence shown here is derived from an EMBL/GenBank/DDBJ whole genome shotgun (WGS) entry which is preliminary data.</text>
</comment>
<organism evidence="3 4">
    <name type="scientific">Lacinutrix iliipiscaria</name>
    <dbReference type="NCBI Taxonomy" id="1230532"/>
    <lineage>
        <taxon>Bacteria</taxon>
        <taxon>Pseudomonadati</taxon>
        <taxon>Bacteroidota</taxon>
        <taxon>Flavobacteriia</taxon>
        <taxon>Flavobacteriales</taxon>
        <taxon>Flavobacteriaceae</taxon>
        <taxon>Lacinutrix</taxon>
    </lineage>
</organism>
<evidence type="ECO:0008006" key="5">
    <source>
        <dbReference type="Google" id="ProtNLM"/>
    </source>
</evidence>
<keyword evidence="2" id="KW-0732">Signal</keyword>
<dbReference type="RefSeq" id="WP_183486754.1">
    <property type="nucleotide sequence ID" value="NZ_JBHUOV010000001.1"/>
</dbReference>
<proteinExistence type="predicted"/>
<reference evidence="4" key="1">
    <citation type="journal article" date="2019" name="Int. J. Syst. Evol. Microbiol.">
        <title>The Global Catalogue of Microorganisms (GCM) 10K type strain sequencing project: providing services to taxonomists for standard genome sequencing and annotation.</title>
        <authorList>
            <consortium name="The Broad Institute Genomics Platform"/>
            <consortium name="The Broad Institute Genome Sequencing Center for Infectious Disease"/>
            <person name="Wu L."/>
            <person name="Ma J."/>
        </authorList>
    </citation>
    <scope>NUCLEOTIDE SEQUENCE [LARGE SCALE GENOMIC DNA]</scope>
    <source>
        <strain evidence="4">KCTC 32141</strain>
    </source>
</reference>
<evidence type="ECO:0000313" key="4">
    <source>
        <dbReference type="Proteomes" id="UP001597533"/>
    </source>
</evidence>
<keyword evidence="4" id="KW-1185">Reference proteome</keyword>
<dbReference type="Proteomes" id="UP001597533">
    <property type="component" value="Unassembled WGS sequence"/>
</dbReference>
<protein>
    <recommendedName>
        <fullName evidence="5">DUF4412 domain-containing protein</fullName>
    </recommendedName>
</protein>